<reference evidence="1" key="1">
    <citation type="submission" date="2018-02" db="EMBL/GenBank/DDBJ databases">
        <title>Rhizophora mucronata_Transcriptome.</title>
        <authorList>
            <person name="Meera S.P."/>
            <person name="Sreeshan A."/>
            <person name="Augustine A."/>
        </authorList>
    </citation>
    <scope>NUCLEOTIDE SEQUENCE</scope>
    <source>
        <tissue evidence="1">Leaf</tissue>
    </source>
</reference>
<organism evidence="1">
    <name type="scientific">Rhizophora mucronata</name>
    <name type="common">Asiatic mangrove</name>
    <dbReference type="NCBI Taxonomy" id="61149"/>
    <lineage>
        <taxon>Eukaryota</taxon>
        <taxon>Viridiplantae</taxon>
        <taxon>Streptophyta</taxon>
        <taxon>Embryophyta</taxon>
        <taxon>Tracheophyta</taxon>
        <taxon>Spermatophyta</taxon>
        <taxon>Magnoliopsida</taxon>
        <taxon>eudicotyledons</taxon>
        <taxon>Gunneridae</taxon>
        <taxon>Pentapetalae</taxon>
        <taxon>rosids</taxon>
        <taxon>fabids</taxon>
        <taxon>Malpighiales</taxon>
        <taxon>Rhizophoraceae</taxon>
        <taxon>Rhizophora</taxon>
    </lineage>
</organism>
<dbReference type="AlphaFoldDB" id="A0A2P2KAS4"/>
<accession>A0A2P2KAS4</accession>
<evidence type="ECO:0000313" key="1">
    <source>
        <dbReference type="EMBL" id="MBX02802.1"/>
    </source>
</evidence>
<dbReference type="EMBL" id="GGEC01022318">
    <property type="protein sequence ID" value="MBX02802.1"/>
    <property type="molecule type" value="Transcribed_RNA"/>
</dbReference>
<protein>
    <submittedName>
        <fullName evidence="1">Uncharacterized protein</fullName>
    </submittedName>
</protein>
<proteinExistence type="predicted"/>
<name>A0A2P2KAS4_RHIMU</name>
<sequence>MLFASGVMPFFPAGCNKPVVPFTTISKVPPAAVPWTTSMQRCKQKLFGKRKGCGRLRLPNTPSLIYSSQGQATAETNKHKDQCAHRSSINRSETNSVCIKSFLELNDLPTQAAEKPLLRWLFFQSTLHGPTRVTTYFLKE</sequence>